<dbReference type="Gene3D" id="6.10.250.3370">
    <property type="match status" value="1"/>
</dbReference>
<dbReference type="Gene3D" id="1.10.510.40">
    <property type="match status" value="1"/>
</dbReference>
<evidence type="ECO:0000259" key="4">
    <source>
        <dbReference type="Pfam" id="PF04183"/>
    </source>
</evidence>
<accession>A0A4Y6USK6</accession>
<name>A0A4Y6USK6_SACBS</name>
<reference evidence="6 7" key="1">
    <citation type="submission" date="2019-06" db="EMBL/GenBank/DDBJ databases">
        <title>Saccharibacillus brassicae sp. nov., an endophytic bacterium isolated from Chinese cabbage seeds (Brassica pekinensis).</title>
        <authorList>
            <person name="Jiang L."/>
            <person name="Lee J."/>
            <person name="Kim S.W."/>
        </authorList>
    </citation>
    <scope>NUCLEOTIDE SEQUENCE [LARGE SCALE GENOMIC DNA]</scope>
    <source>
        <strain evidence="7">KCTC 43072 / ATSA2</strain>
    </source>
</reference>
<feature type="domain" description="Aerobactin siderophore biosynthesis IucA/IucC-like C-terminal" evidence="5">
    <location>
        <begin position="443"/>
        <end position="609"/>
    </location>
</feature>
<protein>
    <submittedName>
        <fullName evidence="6">IucA/IucC family siderophore biosynthesis protein</fullName>
    </submittedName>
</protein>
<dbReference type="AlphaFoldDB" id="A0A4Y6USK6"/>
<evidence type="ECO:0000256" key="3">
    <source>
        <dbReference type="SAM" id="MobiDB-lite"/>
    </source>
</evidence>
<evidence type="ECO:0000313" key="6">
    <source>
        <dbReference type="EMBL" id="QDH20034.1"/>
    </source>
</evidence>
<evidence type="ECO:0000256" key="1">
    <source>
        <dbReference type="ARBA" id="ARBA00004924"/>
    </source>
</evidence>
<dbReference type="Proteomes" id="UP000316968">
    <property type="component" value="Chromosome"/>
</dbReference>
<dbReference type="OrthoDB" id="495728at2"/>
<dbReference type="Pfam" id="PF04183">
    <property type="entry name" value="IucA_IucC"/>
    <property type="match status" value="1"/>
</dbReference>
<dbReference type="PANTHER" id="PTHR34384:SF6">
    <property type="entry name" value="STAPHYLOFERRIN B SYNTHASE"/>
    <property type="match status" value="1"/>
</dbReference>
<dbReference type="InterPro" id="IPR007310">
    <property type="entry name" value="Aerobactin_biosyn_IucA/IucC_N"/>
</dbReference>
<dbReference type="EMBL" id="CP041217">
    <property type="protein sequence ID" value="QDH20034.1"/>
    <property type="molecule type" value="Genomic_DNA"/>
</dbReference>
<evidence type="ECO:0000313" key="7">
    <source>
        <dbReference type="Proteomes" id="UP000316968"/>
    </source>
</evidence>
<organism evidence="6 7">
    <name type="scientific">Saccharibacillus brassicae</name>
    <dbReference type="NCBI Taxonomy" id="2583377"/>
    <lineage>
        <taxon>Bacteria</taxon>
        <taxon>Bacillati</taxon>
        <taxon>Bacillota</taxon>
        <taxon>Bacilli</taxon>
        <taxon>Bacillales</taxon>
        <taxon>Paenibacillaceae</taxon>
        <taxon>Saccharibacillus</taxon>
    </lineage>
</organism>
<evidence type="ECO:0000256" key="2">
    <source>
        <dbReference type="ARBA" id="ARBA00007832"/>
    </source>
</evidence>
<comment type="similarity">
    <text evidence="2">Belongs to the IucA/IucC family.</text>
</comment>
<sequence length="642" mass="72615">MSIYGNEEDGRRKTTDESPYIWRRCAMDGLTAALAGSVEMTAVRRRVFRQLIESLLYEQMIRDPIITDAAEREYTLEGQTAEGQAVQYVFRAARKQSFDRIRLSDRPVLRIGAEGTNEAESVALFVHELSAQIGAPAHLLARFVNELQQTLWKDAQSAAEPASRLGPYDKDYDGWESAMTEGHPYHPCYKSRIGFTLADNRAYGPEFSPEFQLVWIAIRHDAVRLSTSASVGSYAAFVREQLGTAEAQRIGRLFGAAAPGASLEDYACVPVHPWQWERVLSTACLDQLSSGQLIFLGRAGDRYRPQQSIRTLTNLDRPDQPYVKLPMNIVNTSSGRILAQHTILNAARVSDWIGRMAEEDPFLHTELRLIVLREIVGISYDHQKLPDLLEQSVYGSLGAIWRESLHPHLTDDEAAFPFNMLTRLERSGEPTIDPWIRQHGAENWCRQLIAVATAPLLHLLYAYGAGLESHAQNMIVIVEHGWPTRIALKDFHDGVRYCPSLPHPFGYPGVDYPPANHHGVNRNSFLEKERPDEVKDFMLDALLFIHLTELAFFVEKQYGLSETDWWRLVAEAVLDYQARFPERSERYAQFDVFSADIEVEQLTRRRLHEGPGDCVHRAANPLHTHRPARPDQAPRAEGAGLG</sequence>
<dbReference type="PANTHER" id="PTHR34384">
    <property type="entry name" value="L-2,3-DIAMINOPROPANOATE--CITRATE LIGASE"/>
    <property type="match status" value="1"/>
</dbReference>
<proteinExistence type="inferred from homology"/>
<dbReference type="GO" id="GO:0019290">
    <property type="term" value="P:siderophore biosynthetic process"/>
    <property type="evidence" value="ECO:0007669"/>
    <property type="project" value="InterPro"/>
</dbReference>
<dbReference type="InterPro" id="IPR037455">
    <property type="entry name" value="LucA/IucC-like"/>
</dbReference>
<dbReference type="Pfam" id="PF06276">
    <property type="entry name" value="FhuF"/>
    <property type="match status" value="1"/>
</dbReference>
<gene>
    <name evidence="6" type="ORF">FFV09_03645</name>
</gene>
<comment type="pathway">
    <text evidence="1">Siderophore biosynthesis.</text>
</comment>
<dbReference type="GO" id="GO:0016881">
    <property type="term" value="F:acid-amino acid ligase activity"/>
    <property type="evidence" value="ECO:0007669"/>
    <property type="project" value="UniProtKB-ARBA"/>
</dbReference>
<feature type="region of interest" description="Disordered" evidence="3">
    <location>
        <begin position="610"/>
        <end position="642"/>
    </location>
</feature>
<dbReference type="Gene3D" id="3.30.310.280">
    <property type="match status" value="1"/>
</dbReference>
<feature type="domain" description="Aerobactin siderophore biosynthesis IucA/IucC N-terminal" evidence="4">
    <location>
        <begin position="172"/>
        <end position="421"/>
    </location>
</feature>
<evidence type="ECO:0000259" key="5">
    <source>
        <dbReference type="Pfam" id="PF06276"/>
    </source>
</evidence>
<keyword evidence="7" id="KW-1185">Reference proteome</keyword>
<dbReference type="KEGG" id="saca:FFV09_03645"/>
<dbReference type="InterPro" id="IPR022770">
    <property type="entry name" value="IucA/IucC-like_C"/>
</dbReference>